<dbReference type="GO" id="GO:0030170">
    <property type="term" value="F:pyridoxal phosphate binding"/>
    <property type="evidence" value="ECO:0007669"/>
    <property type="project" value="InterPro"/>
</dbReference>
<dbReference type="AlphaFoldDB" id="A0A6N2MQ51"/>
<comment type="cofactor">
    <cofactor evidence="1">
        <name>pyridoxal 5'-phosphate</name>
        <dbReference type="ChEBI" id="CHEBI:597326"/>
    </cofactor>
</comment>
<feature type="repeat" description="RCC1" evidence="6">
    <location>
        <begin position="461"/>
        <end position="515"/>
    </location>
</feature>
<dbReference type="CDD" id="cd00609">
    <property type="entry name" value="AAT_like"/>
    <property type="match status" value="1"/>
</dbReference>
<dbReference type="GO" id="GO:0006520">
    <property type="term" value="P:amino acid metabolic process"/>
    <property type="evidence" value="ECO:0007669"/>
    <property type="project" value="InterPro"/>
</dbReference>
<dbReference type="InterPro" id="IPR009091">
    <property type="entry name" value="RCC1/BLIP-II"/>
</dbReference>
<dbReference type="PROSITE" id="PS00105">
    <property type="entry name" value="AA_TRANSFER_CLASS_1"/>
    <property type="match status" value="1"/>
</dbReference>
<feature type="domain" description="Aminotransferase class I/classII large" evidence="7">
    <location>
        <begin position="115"/>
        <end position="268"/>
    </location>
</feature>
<keyword evidence="5" id="KW-0663">Pyridoxal phosphate</keyword>
<dbReference type="PANTHER" id="PTHR46383:SF1">
    <property type="entry name" value="ASPARTATE AMINOTRANSFERASE"/>
    <property type="match status" value="1"/>
</dbReference>
<evidence type="ECO:0000256" key="6">
    <source>
        <dbReference type="PROSITE-ProRule" id="PRU00235"/>
    </source>
</evidence>
<dbReference type="InterPro" id="IPR004838">
    <property type="entry name" value="NHTrfase_class1_PyrdxlP-BS"/>
</dbReference>
<name>A0A6N2MQ51_SALVM</name>
<dbReference type="GO" id="GO:0008483">
    <property type="term" value="F:transaminase activity"/>
    <property type="evidence" value="ECO:0007669"/>
    <property type="project" value="UniProtKB-KW"/>
</dbReference>
<sequence>MKENVVSDLVCWGGDFQSSWIRDWGIDVLYILQLVILNARSGILLFYWSGNFGAAKLVREITTGELFAVKYIERGQKLDGGIHKYVLKTRFCPVDVTLVYSVLYGRIWIDEHVHREIMSTAPFWASYPEMARLADATPVILPTPISENFLLDSKQLESKLNEKSRLLILCCPSNPAGSVYPKKLLEEIAKTVAKHPSLLVLSDEIYEHIVYAPATHTSFASLPGLWERTLTVNGFSKASAMTGWRLGYLAGPKHFVAACKKIQSQVLLVEGSDTGGDVVCWCHIGGANSMTISSEGVSIKLVAAAAEHTAAVTEDGELYGWGWGRYGNLGLGDRNGELTCQSLRFPLLTFNELVIKFLSWELQGDKMIMVACGWRHTISVSSSGGLYTYGWSKYGHGDFEDHLTPHKVEALRGSSISLISGGWRHTMALTSDGNLYGWGWNKKVVQISCGWRHALAVTERQNVFSWGRGTNGQLGHGESMDRCKKYPSMELRGRFQYLVNQLKRGQGIELVLLQSATRKDVVNANGVSYLLSRLWLCSIFGRFGSDRFGLVWSSNNLFIPRYEQNSGLAGRRYPVINHFFNIIPADLLLACLRTRRPFLRSRVIRTARAASYSIEKRPTAI</sequence>
<dbReference type="InterPro" id="IPR015421">
    <property type="entry name" value="PyrdxlP-dep_Trfase_major"/>
</dbReference>
<dbReference type="EMBL" id="CAADRP010001720">
    <property type="protein sequence ID" value="VFU50265.1"/>
    <property type="molecule type" value="Genomic_DNA"/>
</dbReference>
<keyword evidence="3" id="KW-0032">Aminotransferase</keyword>
<dbReference type="InterPro" id="IPR004839">
    <property type="entry name" value="Aminotransferase_I/II_large"/>
</dbReference>
<dbReference type="Pfam" id="PF13540">
    <property type="entry name" value="RCC1_2"/>
    <property type="match status" value="2"/>
</dbReference>
<keyword evidence="4" id="KW-0808">Transferase</keyword>
<evidence type="ECO:0000256" key="5">
    <source>
        <dbReference type="ARBA" id="ARBA00022898"/>
    </source>
</evidence>
<reference evidence="8" key="1">
    <citation type="submission" date="2019-03" db="EMBL/GenBank/DDBJ databases">
        <authorList>
            <person name="Mank J."/>
            <person name="Almeida P."/>
        </authorList>
    </citation>
    <scope>NUCLEOTIDE SEQUENCE</scope>
    <source>
        <strain evidence="8">78183</strain>
    </source>
</reference>
<evidence type="ECO:0000259" key="7">
    <source>
        <dbReference type="Pfam" id="PF00155"/>
    </source>
</evidence>
<dbReference type="SUPFAM" id="SSF50985">
    <property type="entry name" value="RCC1/BLIP-II"/>
    <property type="match status" value="1"/>
</dbReference>
<comment type="similarity">
    <text evidence="2">Belongs to the class-I pyridoxal-phosphate-dependent aminotransferase family.</text>
</comment>
<dbReference type="Pfam" id="PF00155">
    <property type="entry name" value="Aminotran_1_2"/>
    <property type="match status" value="1"/>
</dbReference>
<dbReference type="PROSITE" id="PS00626">
    <property type="entry name" value="RCC1_2"/>
    <property type="match status" value="3"/>
</dbReference>
<dbReference type="PROSITE" id="PS50012">
    <property type="entry name" value="RCC1_3"/>
    <property type="match status" value="3"/>
</dbReference>
<protein>
    <recommendedName>
        <fullName evidence="7">Aminotransferase class I/classII large domain-containing protein</fullName>
    </recommendedName>
</protein>
<dbReference type="InterPro" id="IPR015424">
    <property type="entry name" value="PyrdxlP-dep_Trfase"/>
</dbReference>
<dbReference type="PANTHER" id="PTHR46383">
    <property type="entry name" value="ASPARTATE AMINOTRANSFERASE"/>
    <property type="match status" value="1"/>
</dbReference>
<dbReference type="Gene3D" id="2.130.10.30">
    <property type="entry name" value="Regulator of chromosome condensation 1/beta-lactamase-inhibitor protein II"/>
    <property type="match status" value="1"/>
</dbReference>
<feature type="repeat" description="RCC1" evidence="6">
    <location>
        <begin position="384"/>
        <end position="432"/>
    </location>
</feature>
<dbReference type="InterPro" id="IPR000408">
    <property type="entry name" value="Reg_chr_condens"/>
</dbReference>
<dbReference type="Gene3D" id="3.40.640.10">
    <property type="entry name" value="Type I PLP-dependent aspartate aminotransferase-like (Major domain)"/>
    <property type="match status" value="1"/>
</dbReference>
<dbReference type="Pfam" id="PF00415">
    <property type="entry name" value="RCC1"/>
    <property type="match status" value="1"/>
</dbReference>
<evidence type="ECO:0000256" key="2">
    <source>
        <dbReference type="ARBA" id="ARBA00007441"/>
    </source>
</evidence>
<feature type="repeat" description="RCC1" evidence="6">
    <location>
        <begin position="316"/>
        <end position="383"/>
    </location>
</feature>
<accession>A0A6N2MQ51</accession>
<organism evidence="8">
    <name type="scientific">Salix viminalis</name>
    <name type="common">Common osier</name>
    <name type="synonym">Basket willow</name>
    <dbReference type="NCBI Taxonomy" id="40686"/>
    <lineage>
        <taxon>Eukaryota</taxon>
        <taxon>Viridiplantae</taxon>
        <taxon>Streptophyta</taxon>
        <taxon>Embryophyta</taxon>
        <taxon>Tracheophyta</taxon>
        <taxon>Spermatophyta</taxon>
        <taxon>Magnoliopsida</taxon>
        <taxon>eudicotyledons</taxon>
        <taxon>Gunneridae</taxon>
        <taxon>Pentapetalae</taxon>
        <taxon>rosids</taxon>
        <taxon>fabids</taxon>
        <taxon>Malpighiales</taxon>
        <taxon>Salicaceae</taxon>
        <taxon>Saliceae</taxon>
        <taxon>Salix</taxon>
    </lineage>
</organism>
<evidence type="ECO:0000256" key="4">
    <source>
        <dbReference type="ARBA" id="ARBA00022679"/>
    </source>
</evidence>
<dbReference type="SUPFAM" id="SSF53383">
    <property type="entry name" value="PLP-dependent transferases"/>
    <property type="match status" value="1"/>
</dbReference>
<evidence type="ECO:0000313" key="8">
    <source>
        <dbReference type="EMBL" id="VFU50265.1"/>
    </source>
</evidence>
<evidence type="ECO:0000256" key="1">
    <source>
        <dbReference type="ARBA" id="ARBA00001933"/>
    </source>
</evidence>
<dbReference type="InterPro" id="IPR050596">
    <property type="entry name" value="AspAT/PAT-like"/>
</dbReference>
<gene>
    <name evidence="8" type="ORF">SVIM_LOCUS334123</name>
</gene>
<evidence type="ECO:0000256" key="3">
    <source>
        <dbReference type="ARBA" id="ARBA00022576"/>
    </source>
</evidence>
<dbReference type="PRINTS" id="PR00633">
    <property type="entry name" value="RCCNDNSATION"/>
</dbReference>
<proteinExistence type="inferred from homology"/>